<feature type="transmembrane region" description="Helical" evidence="1">
    <location>
        <begin position="54"/>
        <end position="74"/>
    </location>
</feature>
<dbReference type="InterPro" id="IPR024414">
    <property type="entry name" value="Uncharacterised_PrgI"/>
</dbReference>
<gene>
    <name evidence="2" type="ORF">B9T39_02005</name>
</gene>
<proteinExistence type="predicted"/>
<evidence type="ECO:0000313" key="2">
    <source>
        <dbReference type="EMBL" id="OTA29876.1"/>
    </source>
</evidence>
<dbReference type="STRING" id="1160091.B9T39_02005"/>
<feature type="transmembrane region" description="Helical" evidence="1">
    <location>
        <begin position="28"/>
        <end position="48"/>
    </location>
</feature>
<accession>A0A1Y2T1L7</accession>
<reference evidence="2 3" key="1">
    <citation type="submission" date="2017-04" db="EMBL/GenBank/DDBJ databases">
        <title>Draft genome sequences of Alloscardovia macacae UMA81211 and UMA81212 isolated from the feces of a rhesus macaque (Macaca mulatta).</title>
        <authorList>
            <person name="Albert K."/>
            <person name="Sela D.A."/>
        </authorList>
    </citation>
    <scope>NUCLEOTIDE SEQUENCE [LARGE SCALE GENOMIC DNA]</scope>
    <source>
        <strain evidence="2 3">UMA81212</strain>
    </source>
</reference>
<evidence type="ECO:0008006" key="4">
    <source>
        <dbReference type="Google" id="ProtNLM"/>
    </source>
</evidence>
<comment type="caution">
    <text evidence="2">The sequence shown here is derived from an EMBL/GenBank/DDBJ whole genome shotgun (WGS) entry which is preliminary data.</text>
</comment>
<evidence type="ECO:0000256" key="1">
    <source>
        <dbReference type="SAM" id="Phobius"/>
    </source>
</evidence>
<name>A0A1Y2T1L7_9BIFI</name>
<keyword evidence="1" id="KW-1133">Transmembrane helix</keyword>
<evidence type="ECO:0000313" key="3">
    <source>
        <dbReference type="Proteomes" id="UP000243540"/>
    </source>
</evidence>
<protein>
    <recommendedName>
        <fullName evidence="4">PrgI family protein</fullName>
    </recommendedName>
</protein>
<dbReference type="Proteomes" id="UP000243540">
    <property type="component" value="Unassembled WGS sequence"/>
</dbReference>
<dbReference type="Pfam" id="PF12666">
    <property type="entry name" value="PrgI"/>
    <property type="match status" value="1"/>
</dbReference>
<dbReference type="AlphaFoldDB" id="A0A1Y2T1L7"/>
<keyword evidence="1" id="KW-0812">Transmembrane</keyword>
<dbReference type="EMBL" id="NEKC01000003">
    <property type="protein sequence ID" value="OTA29876.1"/>
    <property type="molecule type" value="Genomic_DNA"/>
</dbReference>
<organism evidence="2 3">
    <name type="scientific">Alloscardovia macacae</name>
    <dbReference type="NCBI Taxonomy" id="1160091"/>
    <lineage>
        <taxon>Bacteria</taxon>
        <taxon>Bacillati</taxon>
        <taxon>Actinomycetota</taxon>
        <taxon>Actinomycetes</taxon>
        <taxon>Bifidobacteriales</taxon>
        <taxon>Bifidobacteriaceae</taxon>
        <taxon>Alloscardovia</taxon>
    </lineage>
</organism>
<keyword evidence="1" id="KW-0472">Membrane</keyword>
<sequence>MLQTSTFMEMSTIEPKIFAGLSWRQIKAAALLVPLYLVPFGLAYWQLAPRGVPIPVLLLVPMVWSFPVCAYGWYRPSGLMPENYLGFVYRFYMSSRTLLRDGQPAHVQLSAKTQMNEH</sequence>